<dbReference type="InterPro" id="IPR000326">
    <property type="entry name" value="PAP2/HPO"/>
</dbReference>
<name>A0ABW8NMM4_9GAMM</name>
<protein>
    <submittedName>
        <fullName evidence="4">Autotransporter-associated beta strand repeat-containing protein</fullName>
    </submittedName>
</protein>
<evidence type="ECO:0000313" key="4">
    <source>
        <dbReference type="EMBL" id="MFK4754193.1"/>
    </source>
</evidence>
<feature type="domain" description="Phosphatidic acid phosphatase type 2/haloperoxidase" evidence="3">
    <location>
        <begin position="268"/>
        <end position="421"/>
    </location>
</feature>
<dbReference type="InterPro" id="IPR036938">
    <property type="entry name" value="PAP2/HPO_sf"/>
</dbReference>
<evidence type="ECO:0000313" key="5">
    <source>
        <dbReference type="Proteomes" id="UP001620597"/>
    </source>
</evidence>
<dbReference type="InterPro" id="IPR051551">
    <property type="entry name" value="Autotransporter_adhesion"/>
</dbReference>
<dbReference type="RefSeq" id="WP_416207127.1">
    <property type="nucleotide sequence ID" value="NZ_JBBKTX010000026.1"/>
</dbReference>
<gene>
    <name evidence="4" type="ORF">WG929_17410</name>
</gene>
<dbReference type="NCBIfam" id="TIGR02601">
    <property type="entry name" value="autotrns_rpt"/>
    <property type="match status" value="1"/>
</dbReference>
<dbReference type="Pfam" id="PF12951">
    <property type="entry name" value="PATR"/>
    <property type="match status" value="1"/>
</dbReference>
<organism evidence="4 5">
    <name type="scientific">Oceanobacter antarcticus</name>
    <dbReference type="NCBI Taxonomy" id="3133425"/>
    <lineage>
        <taxon>Bacteria</taxon>
        <taxon>Pseudomonadati</taxon>
        <taxon>Pseudomonadota</taxon>
        <taxon>Gammaproteobacteria</taxon>
        <taxon>Oceanospirillales</taxon>
        <taxon>Oceanospirillaceae</taxon>
        <taxon>Oceanobacter</taxon>
    </lineage>
</organism>
<dbReference type="Proteomes" id="UP001620597">
    <property type="component" value="Unassembled WGS sequence"/>
</dbReference>
<feature type="region of interest" description="Disordered" evidence="2">
    <location>
        <begin position="124"/>
        <end position="145"/>
    </location>
</feature>
<keyword evidence="5" id="KW-1185">Reference proteome</keyword>
<proteinExistence type="predicted"/>
<dbReference type="InterPro" id="IPR013425">
    <property type="entry name" value="Autotrns_rpt"/>
</dbReference>
<sequence length="738" mass="78020">MTSEFFGAKRGTLYTAVLAATALLLSACGSDDNNNDAVQDTPDIDTSTLLVSKPAIPTGLGYEQYVAEPSVEYPLPAVDNLALNEGDGRFFRDENPILTALSSINKIWRGTTEQWQTTAGNYTDEANGYKAGDGPNPHAAANGQPSDYVEAGTEIVDAASWAANIQYVIDVTAARTEDQALFAFLDDIRSKTYSTIDGFGPLTEDYAANSGAYASFEPILLTDVTENNRYAQPNNDSYSTYGGQTDSTLGDMVQLAKRFRDSHASTSGPKYIFGTPRPWRMTDTGDIDFKGVESLTCIDGASETREEKEYRIDSYTSSVNVLPGLFCGRRAHSSSKETELLYTATTENRRKDNGYPSGHANAGILASLAYAYALPERFAEHVARGSDLGENRILAGMHSPVDVIGGRMQALMVATYALNTQPAEAAAARQQALEYFGGKAAAAGMSLYDYAHQTVTGTGSSKNADGTLNVNVFDNNRFDDHAAIKADYLARMTYGLPQNGTLGLAAIVPKGAEALLQTRQPYLSDEQRRAVLATTEVESGYPLLDDSNGWGRINLVAAGDGYGAFNGDVNVYMDAGKGGFNAQDWWRNDISGAGKLTKNGTGQLTLTGNNHYSGGTVIEGGVLAAASATAFGSGDVYINDGAALVDADGAVAVANLTLENTATLAINMDTDSTQVAASGTAYVAGAALELTFASTPASGTTFTLVQADNIGGEFASVYAGEVAITVEYTDTSIIATVE</sequence>
<dbReference type="EMBL" id="JBBKTX010000026">
    <property type="protein sequence ID" value="MFK4754193.1"/>
    <property type="molecule type" value="Genomic_DNA"/>
</dbReference>
<dbReference type="SUPFAM" id="SSF48317">
    <property type="entry name" value="Acid phosphatase/Vanadium-dependent haloperoxidase"/>
    <property type="match status" value="1"/>
</dbReference>
<dbReference type="Pfam" id="PF01569">
    <property type="entry name" value="PAP2"/>
    <property type="match status" value="1"/>
</dbReference>
<dbReference type="Gene3D" id="1.20.144.10">
    <property type="entry name" value="Phosphatidic acid phosphatase type 2/haloperoxidase"/>
    <property type="match status" value="1"/>
</dbReference>
<keyword evidence="1" id="KW-0732">Signal</keyword>
<reference evidence="4 5" key="1">
    <citation type="submission" date="2024-03" db="EMBL/GenBank/DDBJ databases">
        <title>High-quality draft genome sequence of Oceanobacter sp. wDCs-4.</title>
        <authorList>
            <person name="Dong C."/>
        </authorList>
    </citation>
    <scope>NUCLEOTIDE SEQUENCE [LARGE SCALE GENOMIC DNA]</scope>
    <source>
        <strain evidence="5">wDCs-4</strain>
    </source>
</reference>
<dbReference type="PANTHER" id="PTHR35037">
    <property type="entry name" value="C-TERMINAL REGION OF AIDA-LIKE PROTEIN"/>
    <property type="match status" value="1"/>
</dbReference>
<evidence type="ECO:0000256" key="2">
    <source>
        <dbReference type="SAM" id="MobiDB-lite"/>
    </source>
</evidence>
<accession>A0ABW8NMM4</accession>
<dbReference type="PANTHER" id="PTHR35037:SF3">
    <property type="entry name" value="C-TERMINAL REGION OF AIDA-LIKE PROTEIN"/>
    <property type="match status" value="1"/>
</dbReference>
<evidence type="ECO:0000256" key="1">
    <source>
        <dbReference type="ARBA" id="ARBA00022729"/>
    </source>
</evidence>
<comment type="caution">
    <text evidence="4">The sequence shown here is derived from an EMBL/GenBank/DDBJ whole genome shotgun (WGS) entry which is preliminary data.</text>
</comment>
<evidence type="ECO:0000259" key="3">
    <source>
        <dbReference type="Pfam" id="PF01569"/>
    </source>
</evidence>